<reference evidence="2 3" key="1">
    <citation type="submission" date="2024-04" db="EMBL/GenBank/DDBJ databases">
        <title>Tritrichomonas musculus Genome.</title>
        <authorList>
            <person name="Alves-Ferreira E."/>
            <person name="Grigg M."/>
            <person name="Lorenzi H."/>
            <person name="Galac M."/>
        </authorList>
    </citation>
    <scope>NUCLEOTIDE SEQUENCE [LARGE SCALE GENOMIC DNA]</scope>
    <source>
        <strain evidence="2 3">EAF2021</strain>
    </source>
</reference>
<dbReference type="Pfam" id="PF07714">
    <property type="entry name" value="PK_Tyr_Ser-Thr"/>
    <property type="match status" value="1"/>
</dbReference>
<evidence type="ECO:0000259" key="1">
    <source>
        <dbReference type="PROSITE" id="PS50011"/>
    </source>
</evidence>
<organism evidence="2 3">
    <name type="scientific">Tritrichomonas musculus</name>
    <dbReference type="NCBI Taxonomy" id="1915356"/>
    <lineage>
        <taxon>Eukaryota</taxon>
        <taxon>Metamonada</taxon>
        <taxon>Parabasalia</taxon>
        <taxon>Tritrichomonadida</taxon>
        <taxon>Tritrichomonadidae</taxon>
        <taxon>Tritrichomonas</taxon>
    </lineage>
</organism>
<evidence type="ECO:0000313" key="2">
    <source>
        <dbReference type="EMBL" id="KAK8871785.1"/>
    </source>
</evidence>
<feature type="domain" description="Protein kinase" evidence="1">
    <location>
        <begin position="1"/>
        <end position="134"/>
    </location>
</feature>
<dbReference type="PROSITE" id="PS50011">
    <property type="entry name" value="PROTEIN_KINASE_DOM"/>
    <property type="match status" value="1"/>
</dbReference>
<dbReference type="PANTHER" id="PTHR44167:SF24">
    <property type="entry name" value="SERINE_THREONINE-PROTEIN KINASE CHK2"/>
    <property type="match status" value="1"/>
</dbReference>
<evidence type="ECO:0000313" key="3">
    <source>
        <dbReference type="Proteomes" id="UP001470230"/>
    </source>
</evidence>
<dbReference type="Gene3D" id="1.10.510.10">
    <property type="entry name" value="Transferase(Phosphotransferase) domain 1"/>
    <property type="match status" value="1"/>
</dbReference>
<dbReference type="SUPFAM" id="SSF56112">
    <property type="entry name" value="Protein kinase-like (PK-like)"/>
    <property type="match status" value="1"/>
</dbReference>
<dbReference type="EMBL" id="JAPFFF010000013">
    <property type="protein sequence ID" value="KAK8871785.1"/>
    <property type="molecule type" value="Genomic_DNA"/>
</dbReference>
<dbReference type="InterPro" id="IPR000719">
    <property type="entry name" value="Prot_kinase_dom"/>
</dbReference>
<keyword evidence="3" id="KW-1185">Reference proteome</keyword>
<name>A0ABR2J2H7_9EUKA</name>
<dbReference type="InterPro" id="IPR011009">
    <property type="entry name" value="Kinase-like_dom_sf"/>
</dbReference>
<dbReference type="PANTHER" id="PTHR44167">
    <property type="entry name" value="OVARIAN-SPECIFIC SERINE/THREONINE-PROTEIN KINASE LOK-RELATED"/>
    <property type="match status" value="1"/>
</dbReference>
<comment type="caution">
    <text evidence="2">The sequence shown here is derived from an EMBL/GenBank/DDBJ whole genome shotgun (WGS) entry which is preliminary data.</text>
</comment>
<accession>A0ABR2J2H7</accession>
<gene>
    <name evidence="2" type="ORF">M9Y10_007526</name>
</gene>
<dbReference type="Proteomes" id="UP001470230">
    <property type="component" value="Unassembled WGS sequence"/>
</dbReference>
<protein>
    <recommendedName>
        <fullName evidence="1">Protein kinase domain-containing protein</fullName>
    </recommendedName>
</protein>
<proteinExistence type="predicted"/>
<dbReference type="InterPro" id="IPR001245">
    <property type="entry name" value="Ser-Thr/Tyr_kinase_cat_dom"/>
</dbReference>
<sequence length="134" mass="15026">MNEFLGLSSAMKMVHSVGIIHNVKLSDFGLCTFIKTDDQSSSRTLMAGTLKFMAPEHLQGRTDYYEKVDVYAFGIVVFLILIKGKYPEISIADVAGGKEPKFLLKSPNFHQNSSRIVGHSIQKIVHHLKKFIID</sequence>